<keyword evidence="1" id="KW-0472">Membrane</keyword>
<dbReference type="PANTHER" id="PTHR23028">
    <property type="entry name" value="ACETYLTRANSFERASE"/>
    <property type="match status" value="1"/>
</dbReference>
<feature type="transmembrane region" description="Helical" evidence="1">
    <location>
        <begin position="218"/>
        <end position="236"/>
    </location>
</feature>
<keyword evidence="4" id="KW-1185">Reference proteome</keyword>
<dbReference type="EC" id="2.3.-.-" evidence="3"/>
<keyword evidence="1" id="KW-1133">Transmembrane helix</keyword>
<dbReference type="GO" id="GO:0016746">
    <property type="term" value="F:acyltransferase activity"/>
    <property type="evidence" value="ECO:0007669"/>
    <property type="project" value="UniProtKB-KW"/>
</dbReference>
<feature type="transmembrane region" description="Helical" evidence="1">
    <location>
        <begin position="104"/>
        <end position="122"/>
    </location>
</feature>
<sequence>MSPPNLAAGAVREARNPGIDLLRGLSILLVVLHHLGLRIPLKTGALADVLPRRLLVALNYNGYEAVFVFFVISGFLITSNALARWGSLASIDLRAFYLRRGARILPCLALLVGVLAMLHLAGVENYVIQREGQSLGGAALAAFGLHLNWYEGVTGYLPGSWDVLWSLSIEEVFYLGFPLVCLLVRDRRVLALLLLGLALSLPFWLAAIVDNEIWKEKAYLPGMAAIAAGVLAALAADRWRPRAAIVWSVGAIGAAGLASTMLAMPWLWKWLKDGVMLLLTLSAACLVVAMHWRADRRDSPAAPRPLPGLPGMGWLRSMGRLSYEIYLSHMFVVFAVVTAYKAAGADVRSGWLWYLPAVALCWGLGWLVARFWSLPCERALKQRFGRAPALAAEAA</sequence>
<dbReference type="EMBL" id="JBHSHD010000003">
    <property type="protein sequence ID" value="MFC4819312.1"/>
    <property type="molecule type" value="Genomic_DNA"/>
</dbReference>
<feature type="transmembrane region" description="Helical" evidence="1">
    <location>
        <begin position="352"/>
        <end position="373"/>
    </location>
</feature>
<keyword evidence="1" id="KW-0812">Transmembrane</keyword>
<protein>
    <submittedName>
        <fullName evidence="3">Acyltransferase family protein</fullName>
        <ecNumber evidence="3">2.3.-.-</ecNumber>
    </submittedName>
</protein>
<feature type="domain" description="Acyltransferase 3" evidence="2">
    <location>
        <begin position="17"/>
        <end position="369"/>
    </location>
</feature>
<dbReference type="Pfam" id="PF01757">
    <property type="entry name" value="Acyl_transf_3"/>
    <property type="match status" value="1"/>
</dbReference>
<keyword evidence="3" id="KW-0808">Transferase</keyword>
<proteinExistence type="predicted"/>
<feature type="transmembrane region" description="Helical" evidence="1">
    <location>
        <begin position="189"/>
        <end position="206"/>
    </location>
</feature>
<dbReference type="InterPro" id="IPR050879">
    <property type="entry name" value="Acyltransferase_3"/>
</dbReference>
<evidence type="ECO:0000256" key="1">
    <source>
        <dbReference type="SAM" id="Phobius"/>
    </source>
</evidence>
<dbReference type="PANTHER" id="PTHR23028:SF53">
    <property type="entry name" value="ACYL_TRANSF_3 DOMAIN-CONTAINING PROTEIN"/>
    <property type="match status" value="1"/>
</dbReference>
<accession>A0ABV9QV46</accession>
<evidence type="ECO:0000313" key="3">
    <source>
        <dbReference type="EMBL" id="MFC4819312.1"/>
    </source>
</evidence>
<reference evidence="4" key="1">
    <citation type="journal article" date="2019" name="Int. J. Syst. Evol. Microbiol.">
        <title>The Global Catalogue of Microorganisms (GCM) 10K type strain sequencing project: providing services to taxonomists for standard genome sequencing and annotation.</title>
        <authorList>
            <consortium name="The Broad Institute Genomics Platform"/>
            <consortium name="The Broad Institute Genome Sequencing Center for Infectious Disease"/>
            <person name="Wu L."/>
            <person name="Ma J."/>
        </authorList>
    </citation>
    <scope>NUCLEOTIDE SEQUENCE [LARGE SCALE GENOMIC DNA]</scope>
    <source>
        <strain evidence="4">CCUG 30340</strain>
    </source>
</reference>
<comment type="caution">
    <text evidence="3">The sequence shown here is derived from an EMBL/GenBank/DDBJ whole genome shotgun (WGS) entry which is preliminary data.</text>
</comment>
<evidence type="ECO:0000313" key="4">
    <source>
        <dbReference type="Proteomes" id="UP001595886"/>
    </source>
</evidence>
<feature type="transmembrane region" description="Helical" evidence="1">
    <location>
        <begin position="321"/>
        <end position="340"/>
    </location>
</feature>
<feature type="transmembrane region" description="Helical" evidence="1">
    <location>
        <begin position="163"/>
        <end position="184"/>
    </location>
</feature>
<feature type="transmembrane region" description="Helical" evidence="1">
    <location>
        <begin position="243"/>
        <end position="268"/>
    </location>
</feature>
<dbReference type="RefSeq" id="WP_380019070.1">
    <property type="nucleotide sequence ID" value="NZ_JBHSHD010000003.1"/>
</dbReference>
<feature type="transmembrane region" description="Helical" evidence="1">
    <location>
        <begin position="274"/>
        <end position="294"/>
    </location>
</feature>
<evidence type="ECO:0000259" key="2">
    <source>
        <dbReference type="Pfam" id="PF01757"/>
    </source>
</evidence>
<name>A0ABV9QV46_9GAMM</name>
<keyword evidence="3" id="KW-0012">Acyltransferase</keyword>
<feature type="transmembrane region" description="Helical" evidence="1">
    <location>
        <begin position="61"/>
        <end position="83"/>
    </location>
</feature>
<gene>
    <name evidence="3" type="ORF">ACFO6Q_03200</name>
</gene>
<dbReference type="Proteomes" id="UP001595886">
    <property type="component" value="Unassembled WGS sequence"/>
</dbReference>
<organism evidence="3 4">
    <name type="scientific">Dokdonella ginsengisoli</name>
    <dbReference type="NCBI Taxonomy" id="363846"/>
    <lineage>
        <taxon>Bacteria</taxon>
        <taxon>Pseudomonadati</taxon>
        <taxon>Pseudomonadota</taxon>
        <taxon>Gammaproteobacteria</taxon>
        <taxon>Lysobacterales</taxon>
        <taxon>Rhodanobacteraceae</taxon>
        <taxon>Dokdonella</taxon>
    </lineage>
</organism>
<dbReference type="InterPro" id="IPR002656">
    <property type="entry name" value="Acyl_transf_3_dom"/>
</dbReference>